<reference evidence="1 2" key="1">
    <citation type="journal article" date="2015" name="Nature">
        <title>rRNA introns, odd ribosomes, and small enigmatic genomes across a large radiation of phyla.</title>
        <authorList>
            <person name="Brown C.T."/>
            <person name="Hug L.A."/>
            <person name="Thomas B.C."/>
            <person name="Sharon I."/>
            <person name="Castelle C.J."/>
            <person name="Singh A."/>
            <person name="Wilkins M.J."/>
            <person name="Williams K.H."/>
            <person name="Banfield J.F."/>
        </authorList>
    </citation>
    <scope>NUCLEOTIDE SEQUENCE [LARGE SCALE GENOMIC DNA]</scope>
</reference>
<dbReference type="AlphaFoldDB" id="A0A0G1HX32"/>
<dbReference type="STRING" id="1618387.UW44_C0009G0020"/>
<dbReference type="Proteomes" id="UP000034006">
    <property type="component" value="Unassembled WGS sequence"/>
</dbReference>
<accession>A0A0G1HX32</accession>
<dbReference type="EMBL" id="LCIH01000009">
    <property type="protein sequence ID" value="KKT51656.1"/>
    <property type="molecule type" value="Genomic_DNA"/>
</dbReference>
<protein>
    <submittedName>
        <fullName evidence="1">Uncharacterized protein</fullName>
    </submittedName>
</protein>
<gene>
    <name evidence="1" type="ORF">UW44_C0009G0020</name>
</gene>
<sequence>MAELITVEQLNNDSEGEPVDPLIELNADLEKLLASWKKEYKTTTNPGAGPMQKRYVARGPVNAFLNKHLSSESRYRLVLLVGLTDDNFDQLDRYPDKEESGADFVIEVPKYEFPEKEKLKEPEKEKNEFVIKGETELTLLPDAILSMRFISRDQNSL</sequence>
<evidence type="ECO:0000313" key="2">
    <source>
        <dbReference type="Proteomes" id="UP000034006"/>
    </source>
</evidence>
<name>A0A0G1HX32_9BACT</name>
<evidence type="ECO:0000313" key="1">
    <source>
        <dbReference type="EMBL" id="KKT51656.1"/>
    </source>
</evidence>
<proteinExistence type="predicted"/>
<comment type="caution">
    <text evidence="1">The sequence shown here is derived from an EMBL/GenBank/DDBJ whole genome shotgun (WGS) entry which is preliminary data.</text>
</comment>
<organism evidence="1 2">
    <name type="scientific">Candidatus Collierbacteria bacterium GW2011_GWB2_44_22</name>
    <dbReference type="NCBI Taxonomy" id="1618387"/>
    <lineage>
        <taxon>Bacteria</taxon>
        <taxon>Candidatus Collieribacteriota</taxon>
    </lineage>
</organism>